<organism evidence="2 3">
    <name type="scientific">Rodentibacter haemolyticus</name>
    <dbReference type="NCBI Taxonomy" id="2778911"/>
    <lineage>
        <taxon>Bacteria</taxon>
        <taxon>Pseudomonadati</taxon>
        <taxon>Pseudomonadota</taxon>
        <taxon>Gammaproteobacteria</taxon>
        <taxon>Pasteurellales</taxon>
        <taxon>Pasteurellaceae</taxon>
        <taxon>Rodentibacter</taxon>
    </lineage>
</organism>
<reference evidence="2 3" key="1">
    <citation type="submission" date="2020-10" db="EMBL/GenBank/DDBJ databases">
        <title>Genome Sequencing of Rodentibacter spp. strain DSM111151.</title>
        <authorList>
            <person name="Benga L."/>
            <person name="Lautwein T."/>
        </authorList>
    </citation>
    <scope>NUCLEOTIDE SEQUENCE [LARGE SCALE GENOMIC DNA]</scope>
    <source>
        <strain evidence="2 3">DSM 111151</strain>
    </source>
</reference>
<dbReference type="EMBL" id="CP063056">
    <property type="protein sequence ID" value="QPB42178.1"/>
    <property type="molecule type" value="Genomic_DNA"/>
</dbReference>
<sequence>MNIEHTLNEREQTHGDFHQGAVDFKELMNVINSAKPTLDSSQYYALTMIAGKIVRICNGNPHEPDHWRDIVGYATLGGRLNIPNEPLTPQPHAPFVELPVVDVGNNAA</sequence>
<dbReference type="RefSeq" id="WP_194811760.1">
    <property type="nucleotide sequence ID" value="NZ_CP063056.1"/>
</dbReference>
<feature type="domain" description="DUF6378" evidence="1">
    <location>
        <begin position="8"/>
        <end position="80"/>
    </location>
</feature>
<proteinExistence type="predicted"/>
<dbReference type="InterPro" id="IPR045958">
    <property type="entry name" value="DUF6378"/>
</dbReference>
<dbReference type="Proteomes" id="UP000663069">
    <property type="component" value="Chromosome"/>
</dbReference>
<gene>
    <name evidence="2" type="ORF">IHV77_09715</name>
</gene>
<evidence type="ECO:0000313" key="3">
    <source>
        <dbReference type="Proteomes" id="UP000663069"/>
    </source>
</evidence>
<name>A0ABX6UW92_9PAST</name>
<keyword evidence="3" id="KW-1185">Reference proteome</keyword>
<accession>A0ABX6UW92</accession>
<protein>
    <recommendedName>
        <fullName evidence="1">DUF6378 domain-containing protein</fullName>
    </recommendedName>
</protein>
<dbReference type="Pfam" id="PF19905">
    <property type="entry name" value="DUF6378"/>
    <property type="match status" value="1"/>
</dbReference>
<evidence type="ECO:0000259" key="1">
    <source>
        <dbReference type="Pfam" id="PF19905"/>
    </source>
</evidence>
<evidence type="ECO:0000313" key="2">
    <source>
        <dbReference type="EMBL" id="QPB42178.1"/>
    </source>
</evidence>